<dbReference type="EMBL" id="JAFHDT010000018">
    <property type="protein sequence ID" value="KAI7796532.1"/>
    <property type="molecule type" value="Genomic_DNA"/>
</dbReference>
<dbReference type="InterPro" id="IPR041300">
    <property type="entry name" value="CxC7"/>
</dbReference>
<dbReference type="InterPro" id="IPR003034">
    <property type="entry name" value="SAP_dom"/>
</dbReference>
<evidence type="ECO:0000259" key="1">
    <source>
        <dbReference type="PROSITE" id="PS50800"/>
    </source>
</evidence>
<dbReference type="Pfam" id="PF02037">
    <property type="entry name" value="SAP"/>
    <property type="match status" value="1"/>
</dbReference>
<evidence type="ECO:0000313" key="2">
    <source>
        <dbReference type="EMBL" id="KAI7796532.1"/>
    </source>
</evidence>
<dbReference type="InterPro" id="IPR039598">
    <property type="entry name" value="HMGXB3"/>
</dbReference>
<dbReference type="Gene3D" id="1.10.720.30">
    <property type="entry name" value="SAP domain"/>
    <property type="match status" value="1"/>
</dbReference>
<dbReference type="AlphaFoldDB" id="A0A9W7WCZ6"/>
<dbReference type="PANTHER" id="PTHR17609:SF3">
    <property type="entry name" value="SAP DOMAIN-CONTAINING PROTEIN"/>
    <property type="match status" value="1"/>
</dbReference>
<comment type="caution">
    <text evidence="2">The sequence shown here is derived from an EMBL/GenBank/DDBJ whole genome shotgun (WGS) entry which is preliminary data.</text>
</comment>
<proteinExistence type="predicted"/>
<organism evidence="2 3">
    <name type="scientific">Triplophysa rosa</name>
    <name type="common">Cave loach</name>
    <dbReference type="NCBI Taxonomy" id="992332"/>
    <lineage>
        <taxon>Eukaryota</taxon>
        <taxon>Metazoa</taxon>
        <taxon>Chordata</taxon>
        <taxon>Craniata</taxon>
        <taxon>Vertebrata</taxon>
        <taxon>Euteleostomi</taxon>
        <taxon>Actinopterygii</taxon>
        <taxon>Neopterygii</taxon>
        <taxon>Teleostei</taxon>
        <taxon>Ostariophysi</taxon>
        <taxon>Cypriniformes</taxon>
        <taxon>Nemacheilidae</taxon>
        <taxon>Triplophysa</taxon>
    </lineage>
</organism>
<name>A0A9W7WCZ6_TRIRA</name>
<dbReference type="PANTHER" id="PTHR17609">
    <property type="entry name" value="HMG DOMAIN-CONTAINING PROTEIN 3"/>
    <property type="match status" value="1"/>
</dbReference>
<keyword evidence="3" id="KW-1185">Reference proteome</keyword>
<sequence length="361" mass="41043">MGSCLCHVGGKENPFTVPPSYHYWSPWIGPKTRKSTMVLNTENAKVHSSGGGSDIDVPLTEERLGDELPHLKVEDLKKLCRQCGVDVVGSKMDLILRLCDKMSNRVTYNKVFEQVWGASGGVGVIMCPCGIVYSVKFNLRAESPCDFADLLLSWKHFPNITIYDYPRGLVAHTNKRKQLHPPFHPFEGRVQDPLPENIQKAKEGKLKVHLPWLAHSKKAVDPDCHPLTGSSEHVHYCLCDVFHQNNSKDERDVHAHDWSCTRAGWKNQHRFQEIVNRALFQEKAHYAWLDSVVNWGEMMPTSKAEFRVPFQIKVCDECETIFKFFSGYYGKGKRGCLDGFYGCVEDPDCCFMCQGEVMVDD</sequence>
<feature type="domain" description="SAP" evidence="1">
    <location>
        <begin position="68"/>
        <end position="102"/>
    </location>
</feature>
<dbReference type="InterPro" id="IPR036361">
    <property type="entry name" value="SAP_dom_sf"/>
</dbReference>
<gene>
    <name evidence="2" type="ORF">IRJ41_000497</name>
</gene>
<dbReference type="PROSITE" id="PS50800">
    <property type="entry name" value="SAP"/>
    <property type="match status" value="1"/>
</dbReference>
<protein>
    <recommendedName>
        <fullName evidence="1">SAP domain-containing protein</fullName>
    </recommendedName>
</protein>
<accession>A0A9W7WCZ6</accession>
<evidence type="ECO:0000313" key="3">
    <source>
        <dbReference type="Proteomes" id="UP001059041"/>
    </source>
</evidence>
<dbReference type="SUPFAM" id="SSF68906">
    <property type="entry name" value="SAP domain"/>
    <property type="match status" value="1"/>
</dbReference>
<dbReference type="Pfam" id="PF18866">
    <property type="entry name" value="CxC7"/>
    <property type="match status" value="1"/>
</dbReference>
<dbReference type="Proteomes" id="UP001059041">
    <property type="component" value="Linkage Group LG18"/>
</dbReference>
<reference evidence="2" key="1">
    <citation type="submission" date="2021-02" db="EMBL/GenBank/DDBJ databases">
        <title>Comparative genomics reveals that relaxation of natural selection precedes convergent phenotypic evolution of cavefish.</title>
        <authorList>
            <person name="Peng Z."/>
        </authorList>
    </citation>
    <scope>NUCLEOTIDE SEQUENCE</scope>
    <source>
        <tissue evidence="2">Muscle</tissue>
    </source>
</reference>